<dbReference type="Pfam" id="PF08079">
    <property type="entry name" value="Ribosomal_L30_N"/>
    <property type="match status" value="1"/>
</dbReference>
<keyword evidence="2" id="KW-0689">Ribosomal protein</keyword>
<dbReference type="GO" id="GO:0022625">
    <property type="term" value="C:cytosolic large ribosomal subunit"/>
    <property type="evidence" value="ECO:0007669"/>
    <property type="project" value="TreeGrafter"/>
</dbReference>
<evidence type="ECO:0000313" key="7">
    <source>
        <dbReference type="EMBL" id="NXX10698.1"/>
    </source>
</evidence>
<dbReference type="FunFam" id="3.30.1390.20:FF:000004">
    <property type="entry name" value="60S ribosomal protein L7"/>
    <property type="match status" value="1"/>
</dbReference>
<comment type="similarity">
    <text evidence="1">Belongs to the universal ribosomal protein uL30 family.</text>
</comment>
<dbReference type="GO" id="GO:0000463">
    <property type="term" value="P:maturation of LSU-rRNA from tricistronic rRNA transcript (SSU-rRNA, 5.8S rRNA, LSU-rRNA)"/>
    <property type="evidence" value="ECO:0007669"/>
    <property type="project" value="TreeGrafter"/>
</dbReference>
<dbReference type="OrthoDB" id="28644at2759"/>
<dbReference type="NCBIfam" id="TIGR01310">
    <property type="entry name" value="uL30_euk"/>
    <property type="match status" value="1"/>
</dbReference>
<dbReference type="GO" id="GO:0003735">
    <property type="term" value="F:structural constituent of ribosome"/>
    <property type="evidence" value="ECO:0007669"/>
    <property type="project" value="TreeGrafter"/>
</dbReference>
<dbReference type="InterPro" id="IPR005998">
    <property type="entry name" value="Ribosomal_uL30_euk"/>
</dbReference>
<evidence type="ECO:0000256" key="1">
    <source>
        <dbReference type="ARBA" id="ARBA00007594"/>
    </source>
</evidence>
<feature type="non-terminal residue" evidence="7">
    <location>
        <position position="1"/>
    </location>
</feature>
<dbReference type="InterPro" id="IPR035808">
    <property type="entry name" value="Ribosomal_uL30_euk_arc"/>
</dbReference>
<feature type="domain" description="Large ribosomal subunit protein uL30-like ferredoxin-like fold" evidence="5">
    <location>
        <begin position="90"/>
        <end position="140"/>
    </location>
</feature>
<dbReference type="CDD" id="cd01657">
    <property type="entry name" value="Ribosomal_L7_archeal_euk"/>
    <property type="match status" value="1"/>
</dbReference>
<feature type="non-terminal residue" evidence="7">
    <location>
        <position position="248"/>
    </location>
</feature>
<evidence type="ECO:0000256" key="3">
    <source>
        <dbReference type="ARBA" id="ARBA00023274"/>
    </source>
</evidence>
<dbReference type="PANTHER" id="PTHR11524:SF13">
    <property type="entry name" value="RIBOSOMAL PROTEIN UL30-LIKE"/>
    <property type="match status" value="1"/>
</dbReference>
<dbReference type="EMBL" id="VZTK01001829">
    <property type="protein sequence ID" value="NXX10698.1"/>
    <property type="molecule type" value="Genomic_DNA"/>
</dbReference>
<evidence type="ECO:0000259" key="6">
    <source>
        <dbReference type="Pfam" id="PF08079"/>
    </source>
</evidence>
<name>A0A7L4GBX7_PODST</name>
<reference evidence="7 8" key="1">
    <citation type="submission" date="2020-02" db="EMBL/GenBank/DDBJ databases">
        <title>Bird 10,000 Genomes (B10K) Project - Family phase.</title>
        <authorList>
            <person name="Zhang G."/>
        </authorList>
    </citation>
    <scope>NUCLEOTIDE SEQUENCE [LARGE SCALE GENOMIC DNA]</scope>
    <source>
        <strain evidence="7">B10K-DU-001-40</strain>
        <tissue evidence="7">Muscle</tissue>
    </source>
</reference>
<evidence type="ECO:0000259" key="5">
    <source>
        <dbReference type="Pfam" id="PF00327"/>
    </source>
</evidence>
<dbReference type="SUPFAM" id="SSF55129">
    <property type="entry name" value="Ribosomal protein L30p/L7e"/>
    <property type="match status" value="1"/>
</dbReference>
<comment type="caution">
    <text evidence="7">The sequence shown here is derived from an EMBL/GenBank/DDBJ whole genome shotgun (WGS) entry which is preliminary data.</text>
</comment>
<dbReference type="FunFam" id="1.10.15.30:FF:000001">
    <property type="entry name" value="60S ribosomal protein L7"/>
    <property type="match status" value="1"/>
</dbReference>
<gene>
    <name evidence="7" type="primary">Rpl7l1</name>
    <name evidence="7" type="ORF">PODSTR_R14258</name>
</gene>
<protein>
    <recommendedName>
        <fullName evidence="4">Large ribosomal subunit protein uL30</fullName>
    </recommendedName>
</protein>
<evidence type="ECO:0000313" key="8">
    <source>
        <dbReference type="Proteomes" id="UP000584326"/>
    </source>
</evidence>
<dbReference type="Pfam" id="PF00327">
    <property type="entry name" value="Ribosomal_L30"/>
    <property type="match status" value="1"/>
</dbReference>
<proteinExistence type="inferred from homology"/>
<accession>A0A7L4GBX7</accession>
<dbReference type="PANTHER" id="PTHR11524">
    <property type="entry name" value="60S RIBOSOMAL PROTEIN L7"/>
    <property type="match status" value="1"/>
</dbReference>
<dbReference type="InterPro" id="IPR012988">
    <property type="entry name" value="Ribosomal_uL30_N_euk"/>
</dbReference>
<evidence type="ECO:0000256" key="4">
    <source>
        <dbReference type="ARBA" id="ARBA00040575"/>
    </source>
</evidence>
<dbReference type="InterPro" id="IPR039699">
    <property type="entry name" value="Ribosomal_uL30"/>
</dbReference>
<dbReference type="InterPro" id="IPR036919">
    <property type="entry name" value="Ribo_uL30_ferredoxin-like_sf"/>
</dbReference>
<dbReference type="InterPro" id="IPR016082">
    <property type="entry name" value="Ribosomal_uL30_ferredoxin-like"/>
</dbReference>
<dbReference type="Gene3D" id="1.10.15.30">
    <property type="match status" value="1"/>
</dbReference>
<keyword evidence="8" id="KW-1185">Reference proteome</keyword>
<sequence length="248" mass="29081">LLPPRRPRRRIPLVPENLLKKRKAYQAIKATQAKHALLNKRKHQKGKQIQFKRLEAFVRDSWRRHRDNVRLRRMEQRPGPAPVHPEHKLAFVVRIVDITGVSRRVKRVIEMLQLRKNFTGTFVKLTPVSLKMLRIVEPYVAWGQPNLKSVRELILKRGQARIKKKKVPLTDNMLIEEHLGDCGIICLEDLIHEIYSTGKYFKKVTKFLWPFHLSVARHASRNKVGFLKEMGKPGCRGEAINQLIRQLN</sequence>
<dbReference type="Proteomes" id="UP000584326">
    <property type="component" value="Unassembled WGS sequence"/>
</dbReference>
<dbReference type="GO" id="GO:0003723">
    <property type="term" value="F:RNA binding"/>
    <property type="evidence" value="ECO:0007669"/>
    <property type="project" value="InterPro"/>
</dbReference>
<organism evidence="7 8">
    <name type="scientific">Podargus strigoides</name>
    <name type="common">Tawny frogmouth</name>
    <name type="synonym">Caprimulgus strigoides</name>
    <dbReference type="NCBI Taxonomy" id="8905"/>
    <lineage>
        <taxon>Eukaryota</taxon>
        <taxon>Metazoa</taxon>
        <taxon>Chordata</taxon>
        <taxon>Craniata</taxon>
        <taxon>Vertebrata</taxon>
        <taxon>Euteleostomi</taxon>
        <taxon>Archelosauria</taxon>
        <taxon>Archosauria</taxon>
        <taxon>Dinosauria</taxon>
        <taxon>Saurischia</taxon>
        <taxon>Theropoda</taxon>
        <taxon>Coelurosauria</taxon>
        <taxon>Aves</taxon>
        <taxon>Neognathae</taxon>
        <taxon>Neoaves</taxon>
        <taxon>Strisores</taxon>
        <taxon>Caprimulgiformes</taxon>
        <taxon>Podargidae</taxon>
        <taxon>Podargus</taxon>
    </lineage>
</organism>
<dbReference type="InterPro" id="IPR018038">
    <property type="entry name" value="Ribosomal_uL30_CS"/>
</dbReference>
<keyword evidence="3" id="KW-0687">Ribonucleoprotein</keyword>
<dbReference type="Gene3D" id="3.30.1390.20">
    <property type="entry name" value="Ribosomal protein L30, ferredoxin-like fold domain"/>
    <property type="match status" value="1"/>
</dbReference>
<dbReference type="AlphaFoldDB" id="A0A7L4GBX7"/>
<feature type="domain" description="Large ribosomal subunit protein uL30 N-terminal eukaryotes" evidence="6">
    <location>
        <begin position="14"/>
        <end position="79"/>
    </location>
</feature>
<dbReference type="PROSITE" id="PS00634">
    <property type="entry name" value="RIBOSOMAL_L30"/>
    <property type="match status" value="1"/>
</dbReference>
<evidence type="ECO:0000256" key="2">
    <source>
        <dbReference type="ARBA" id="ARBA00022980"/>
    </source>
</evidence>